<evidence type="ECO:0000313" key="6">
    <source>
        <dbReference type="Proteomes" id="UP000198599"/>
    </source>
</evidence>
<dbReference type="PROSITE" id="PS50956">
    <property type="entry name" value="HTH_ASNC_2"/>
    <property type="match status" value="1"/>
</dbReference>
<gene>
    <name evidence="5" type="ORF">SAMN04487859_101176</name>
</gene>
<keyword evidence="2" id="KW-0238">DNA-binding</keyword>
<dbReference type="InterPro" id="IPR011008">
    <property type="entry name" value="Dimeric_a/b-barrel"/>
</dbReference>
<evidence type="ECO:0000256" key="2">
    <source>
        <dbReference type="ARBA" id="ARBA00023125"/>
    </source>
</evidence>
<dbReference type="GO" id="GO:0043565">
    <property type="term" value="F:sequence-specific DNA binding"/>
    <property type="evidence" value="ECO:0007669"/>
    <property type="project" value="InterPro"/>
</dbReference>
<dbReference type="SMART" id="SM00344">
    <property type="entry name" value="HTH_ASNC"/>
    <property type="match status" value="1"/>
</dbReference>
<protein>
    <submittedName>
        <fullName evidence="5">Transcriptional regulator, AsnC family</fullName>
    </submittedName>
</protein>
<organism evidence="5 6">
    <name type="scientific">Roseovarius lutimaris</name>
    <dbReference type="NCBI Taxonomy" id="1005928"/>
    <lineage>
        <taxon>Bacteria</taxon>
        <taxon>Pseudomonadati</taxon>
        <taxon>Pseudomonadota</taxon>
        <taxon>Alphaproteobacteria</taxon>
        <taxon>Rhodobacterales</taxon>
        <taxon>Roseobacteraceae</taxon>
        <taxon>Roseovarius</taxon>
    </lineage>
</organism>
<dbReference type="PANTHER" id="PTHR30154">
    <property type="entry name" value="LEUCINE-RESPONSIVE REGULATORY PROTEIN"/>
    <property type="match status" value="1"/>
</dbReference>
<dbReference type="SUPFAM" id="SSF54909">
    <property type="entry name" value="Dimeric alpha+beta barrel"/>
    <property type="match status" value="1"/>
</dbReference>
<dbReference type="InterPro" id="IPR036388">
    <property type="entry name" value="WH-like_DNA-bd_sf"/>
</dbReference>
<accession>A0A1I4YG83</accession>
<dbReference type="Gene3D" id="3.30.70.920">
    <property type="match status" value="1"/>
</dbReference>
<dbReference type="InterPro" id="IPR000485">
    <property type="entry name" value="AsnC-type_HTH_dom"/>
</dbReference>
<dbReference type="Pfam" id="PF01037">
    <property type="entry name" value="AsnC_trans_reg"/>
    <property type="match status" value="1"/>
</dbReference>
<dbReference type="InterPro" id="IPR019885">
    <property type="entry name" value="Tscrpt_reg_HTH_AsnC-type_CS"/>
</dbReference>
<dbReference type="AlphaFoldDB" id="A0A1I4YG83"/>
<name>A0A1I4YG83_9RHOB</name>
<reference evidence="6" key="1">
    <citation type="submission" date="2016-10" db="EMBL/GenBank/DDBJ databases">
        <authorList>
            <person name="Varghese N."/>
            <person name="Submissions S."/>
        </authorList>
    </citation>
    <scope>NUCLEOTIDE SEQUENCE [LARGE SCALE GENOMIC DNA]</scope>
    <source>
        <strain evidence="6">DSM 28463</strain>
    </source>
</reference>
<keyword evidence="1" id="KW-0805">Transcription regulation</keyword>
<dbReference type="EMBL" id="FOVP01000001">
    <property type="protein sequence ID" value="SFN36609.1"/>
    <property type="molecule type" value="Genomic_DNA"/>
</dbReference>
<keyword evidence="6" id="KW-1185">Reference proteome</keyword>
<evidence type="ECO:0000259" key="4">
    <source>
        <dbReference type="PROSITE" id="PS50956"/>
    </source>
</evidence>
<sequence>MNGKTFEMDDIDRKLISALRHDARASLSDLALGLGVSRTTVRGRIERLRQRGEIVGFSVVLRGDTARDPVRGLMMLGIEGRGADRIIRQLNGLSAVRATHTTNGRWDVIVEVGTPTLEELDQVLGQIRRFDGIAHSETSLLLNTRKSGS</sequence>
<evidence type="ECO:0000256" key="1">
    <source>
        <dbReference type="ARBA" id="ARBA00023015"/>
    </source>
</evidence>
<evidence type="ECO:0000256" key="3">
    <source>
        <dbReference type="ARBA" id="ARBA00023163"/>
    </source>
</evidence>
<dbReference type="Pfam" id="PF13404">
    <property type="entry name" value="HTH_AsnC-type"/>
    <property type="match status" value="1"/>
</dbReference>
<dbReference type="InterPro" id="IPR019888">
    <property type="entry name" value="Tscrpt_reg_AsnC-like"/>
</dbReference>
<evidence type="ECO:0000313" key="5">
    <source>
        <dbReference type="EMBL" id="SFN36609.1"/>
    </source>
</evidence>
<dbReference type="InterPro" id="IPR036390">
    <property type="entry name" value="WH_DNA-bd_sf"/>
</dbReference>
<dbReference type="GO" id="GO:0005829">
    <property type="term" value="C:cytosol"/>
    <property type="evidence" value="ECO:0007669"/>
    <property type="project" value="TreeGrafter"/>
</dbReference>
<dbReference type="InterPro" id="IPR019887">
    <property type="entry name" value="Tscrpt_reg_AsnC/Lrp_C"/>
</dbReference>
<dbReference type="SUPFAM" id="SSF46785">
    <property type="entry name" value="Winged helix' DNA-binding domain"/>
    <property type="match status" value="1"/>
</dbReference>
<feature type="domain" description="HTH asnC-type" evidence="4">
    <location>
        <begin position="8"/>
        <end position="74"/>
    </location>
</feature>
<keyword evidence="3" id="KW-0804">Transcription</keyword>
<dbReference type="PRINTS" id="PR00033">
    <property type="entry name" value="HTHASNC"/>
</dbReference>
<proteinExistence type="predicted"/>
<dbReference type="GO" id="GO:0043200">
    <property type="term" value="P:response to amino acid"/>
    <property type="evidence" value="ECO:0007669"/>
    <property type="project" value="TreeGrafter"/>
</dbReference>
<dbReference type="PROSITE" id="PS00519">
    <property type="entry name" value="HTH_ASNC_1"/>
    <property type="match status" value="1"/>
</dbReference>
<dbReference type="STRING" id="1005928.SAMN04487859_101176"/>
<dbReference type="Proteomes" id="UP000198599">
    <property type="component" value="Unassembled WGS sequence"/>
</dbReference>
<dbReference type="Gene3D" id="1.10.10.10">
    <property type="entry name" value="Winged helix-like DNA-binding domain superfamily/Winged helix DNA-binding domain"/>
    <property type="match status" value="1"/>
</dbReference>
<dbReference type="PANTHER" id="PTHR30154:SF34">
    <property type="entry name" value="TRANSCRIPTIONAL REGULATOR AZLB"/>
    <property type="match status" value="1"/>
</dbReference>